<evidence type="ECO:0000313" key="2">
    <source>
        <dbReference type="EMBL" id="KAF2139943.1"/>
    </source>
</evidence>
<accession>A0A6A6B9A5</accession>
<keyword evidence="3" id="KW-1185">Reference proteome</keyword>
<evidence type="ECO:0000256" key="1">
    <source>
        <dbReference type="SAM" id="MobiDB-lite"/>
    </source>
</evidence>
<dbReference type="InterPro" id="IPR011009">
    <property type="entry name" value="Kinase-like_dom_sf"/>
</dbReference>
<proteinExistence type="predicted"/>
<dbReference type="EMBL" id="ML995491">
    <property type="protein sequence ID" value="KAF2139943.1"/>
    <property type="molecule type" value="Genomic_DNA"/>
</dbReference>
<reference evidence="2" key="1">
    <citation type="journal article" date="2020" name="Stud. Mycol.">
        <title>101 Dothideomycetes genomes: a test case for predicting lifestyles and emergence of pathogens.</title>
        <authorList>
            <person name="Haridas S."/>
            <person name="Albert R."/>
            <person name="Binder M."/>
            <person name="Bloem J."/>
            <person name="Labutti K."/>
            <person name="Salamov A."/>
            <person name="Andreopoulos B."/>
            <person name="Baker S."/>
            <person name="Barry K."/>
            <person name="Bills G."/>
            <person name="Bluhm B."/>
            <person name="Cannon C."/>
            <person name="Castanera R."/>
            <person name="Culley D."/>
            <person name="Daum C."/>
            <person name="Ezra D."/>
            <person name="Gonzalez J."/>
            <person name="Henrissat B."/>
            <person name="Kuo A."/>
            <person name="Liang C."/>
            <person name="Lipzen A."/>
            <person name="Lutzoni F."/>
            <person name="Magnuson J."/>
            <person name="Mondo S."/>
            <person name="Nolan M."/>
            <person name="Ohm R."/>
            <person name="Pangilinan J."/>
            <person name="Park H.-J."/>
            <person name="Ramirez L."/>
            <person name="Alfaro M."/>
            <person name="Sun H."/>
            <person name="Tritt A."/>
            <person name="Yoshinaga Y."/>
            <person name="Zwiers L.-H."/>
            <person name="Turgeon B."/>
            <person name="Goodwin S."/>
            <person name="Spatafora J."/>
            <person name="Crous P."/>
            <person name="Grigoriev I."/>
        </authorList>
    </citation>
    <scope>NUCLEOTIDE SEQUENCE</scope>
    <source>
        <strain evidence="2">CBS 121167</strain>
    </source>
</reference>
<sequence length="485" mass="54997">MDQLNAPPEQQGQKVQTKIRRLFSTLKLKKPKQLKPTVSDSDVEEHLRSAHSQPAKYGNWGPVLDIPDAGLIILALNLIPGADDDEITVIGKTKGQNNAVYILQYGQGLKICIRIPACGWGSRWTAADAAALRNVALTMRYVKKHTRLPVPSMFAYDISFNNAINAPYIAMEFMEGKPLEKAWDDDSGKVSLETRRQNILRTLASSAAEFRSLRFDKLGAICFPPDDEEHPYVGPTYNANFGKGRDEDFVPEAHFQDVEDCSKLYFQRFLQSAREYAAAYFGVGSESFIEVEGLYRIFSIMLEEFPWTENKGGAGETFFLAPPDFGWQNILADDCGNITGILGWDRPVTLAGFLGWARFPDYLAKDWIQGLAWPRLCSYDGLTMDRYRGDYARYLSQACRVDDDDSSSHKYTHKSHLYYAILISLAQEEMMKGLLDRMIPHVLPGVIRSDMCREIGKNGLRPEDEEHLRNRLQEFLGYNQDFNLL</sequence>
<organism evidence="2 3">
    <name type="scientific">Aplosporella prunicola CBS 121167</name>
    <dbReference type="NCBI Taxonomy" id="1176127"/>
    <lineage>
        <taxon>Eukaryota</taxon>
        <taxon>Fungi</taxon>
        <taxon>Dikarya</taxon>
        <taxon>Ascomycota</taxon>
        <taxon>Pezizomycotina</taxon>
        <taxon>Dothideomycetes</taxon>
        <taxon>Dothideomycetes incertae sedis</taxon>
        <taxon>Botryosphaeriales</taxon>
        <taxon>Aplosporellaceae</taxon>
        <taxon>Aplosporella</taxon>
    </lineage>
</organism>
<dbReference type="InterPro" id="IPR051678">
    <property type="entry name" value="AGP_Transferase"/>
</dbReference>
<dbReference type="OrthoDB" id="10003767at2759"/>
<dbReference type="AlphaFoldDB" id="A0A6A6B9A5"/>
<dbReference type="Proteomes" id="UP000799438">
    <property type="component" value="Unassembled WGS sequence"/>
</dbReference>
<dbReference type="RefSeq" id="XP_033395656.1">
    <property type="nucleotide sequence ID" value="XM_033539194.1"/>
</dbReference>
<evidence type="ECO:0008006" key="4">
    <source>
        <dbReference type="Google" id="ProtNLM"/>
    </source>
</evidence>
<gene>
    <name evidence="2" type="ORF">K452DRAFT_274515</name>
</gene>
<dbReference type="PANTHER" id="PTHR21310:SF51">
    <property type="entry name" value="AMINOGLYCOSIDE PHOSPHOTRANSFERASE DOMAIN-CONTAINING PROTEIN"/>
    <property type="match status" value="1"/>
</dbReference>
<name>A0A6A6B9A5_9PEZI</name>
<dbReference type="PANTHER" id="PTHR21310">
    <property type="entry name" value="AMINOGLYCOSIDE PHOSPHOTRANSFERASE-RELATED-RELATED"/>
    <property type="match status" value="1"/>
</dbReference>
<dbReference type="SUPFAM" id="SSF56112">
    <property type="entry name" value="Protein kinase-like (PK-like)"/>
    <property type="match status" value="1"/>
</dbReference>
<dbReference type="GeneID" id="54296690"/>
<protein>
    <recommendedName>
        <fullName evidence="4">Aminoglycoside phosphotransferase domain-containing protein</fullName>
    </recommendedName>
</protein>
<feature type="region of interest" description="Disordered" evidence="1">
    <location>
        <begin position="30"/>
        <end position="53"/>
    </location>
</feature>
<evidence type="ECO:0000313" key="3">
    <source>
        <dbReference type="Proteomes" id="UP000799438"/>
    </source>
</evidence>